<keyword evidence="2" id="KW-1185">Reference proteome</keyword>
<name>A0ABW0NTV9_9MICO</name>
<protein>
    <submittedName>
        <fullName evidence="1">Uncharacterized protein</fullName>
    </submittedName>
</protein>
<sequence length="113" mass="12438">MFEPNRRLILECLQELADERFQVEVWAGLDPARMSSFVECCEGLFDDSGLGDALDAGDVFGPELDRALTDLNAQLSTVDEYASIQELLANPRLTAARDMAAAILTRWETDLGG</sequence>
<dbReference type="Proteomes" id="UP001596039">
    <property type="component" value="Unassembled WGS sequence"/>
</dbReference>
<comment type="caution">
    <text evidence="1">The sequence shown here is derived from an EMBL/GenBank/DDBJ whole genome shotgun (WGS) entry which is preliminary data.</text>
</comment>
<proteinExistence type="predicted"/>
<reference evidence="2" key="1">
    <citation type="journal article" date="2019" name="Int. J. Syst. Evol. Microbiol.">
        <title>The Global Catalogue of Microorganisms (GCM) 10K type strain sequencing project: providing services to taxonomists for standard genome sequencing and annotation.</title>
        <authorList>
            <consortium name="The Broad Institute Genomics Platform"/>
            <consortium name="The Broad Institute Genome Sequencing Center for Infectious Disease"/>
            <person name="Wu L."/>
            <person name="Ma J."/>
        </authorList>
    </citation>
    <scope>NUCLEOTIDE SEQUENCE [LARGE SCALE GENOMIC DNA]</scope>
    <source>
        <strain evidence="2">CGMCC 4.6997</strain>
    </source>
</reference>
<evidence type="ECO:0000313" key="1">
    <source>
        <dbReference type="EMBL" id="MFC5503188.1"/>
    </source>
</evidence>
<dbReference type="EMBL" id="JBHSMG010000003">
    <property type="protein sequence ID" value="MFC5503188.1"/>
    <property type="molecule type" value="Genomic_DNA"/>
</dbReference>
<evidence type="ECO:0000313" key="2">
    <source>
        <dbReference type="Proteomes" id="UP001596039"/>
    </source>
</evidence>
<gene>
    <name evidence="1" type="ORF">ACFPJ4_13145</name>
</gene>
<accession>A0ABW0NTV9</accession>
<organism evidence="1 2">
    <name type="scientific">Lysinimonas soli</name>
    <dbReference type="NCBI Taxonomy" id="1074233"/>
    <lineage>
        <taxon>Bacteria</taxon>
        <taxon>Bacillati</taxon>
        <taxon>Actinomycetota</taxon>
        <taxon>Actinomycetes</taxon>
        <taxon>Micrococcales</taxon>
        <taxon>Microbacteriaceae</taxon>
        <taxon>Lysinimonas</taxon>
    </lineage>
</organism>
<dbReference type="RefSeq" id="WP_386740899.1">
    <property type="nucleotide sequence ID" value="NZ_JBHSMG010000003.1"/>
</dbReference>